<name>A0A7C1CU94_9BACT</name>
<dbReference type="Proteomes" id="UP000886198">
    <property type="component" value="Unassembled WGS sequence"/>
</dbReference>
<accession>A0A7C1CU94</accession>
<reference evidence="1" key="1">
    <citation type="journal article" date="2020" name="mSystems">
        <title>Genome- and Community-Level Interaction Insights into Carbon Utilization and Element Cycling Functions of Hydrothermarchaeota in Hydrothermal Sediment.</title>
        <authorList>
            <person name="Zhou Z."/>
            <person name="Liu Y."/>
            <person name="Xu W."/>
            <person name="Pan J."/>
            <person name="Luo Z.H."/>
            <person name="Li M."/>
        </authorList>
    </citation>
    <scope>NUCLEOTIDE SEQUENCE [LARGE SCALE GENOMIC DNA]</scope>
    <source>
        <strain evidence="1">SpSt-1179</strain>
    </source>
</reference>
<gene>
    <name evidence="1" type="ORF">ENN47_07605</name>
</gene>
<proteinExistence type="predicted"/>
<protein>
    <submittedName>
        <fullName evidence="1">Uncharacterized protein</fullName>
    </submittedName>
</protein>
<organism evidence="1">
    <name type="scientific">Mesotoga infera</name>
    <dbReference type="NCBI Taxonomy" id="1236046"/>
    <lineage>
        <taxon>Bacteria</taxon>
        <taxon>Thermotogati</taxon>
        <taxon>Thermotogota</taxon>
        <taxon>Thermotogae</taxon>
        <taxon>Kosmotogales</taxon>
        <taxon>Kosmotogaceae</taxon>
        <taxon>Mesotoga</taxon>
    </lineage>
</organism>
<sequence>MKNTRGYEVRRVVGLPEDDDRVDVKIGDIGDVASEDTLGSILQKLVDVITENDEIRAKIVGDVTIESVEVDRVQLIDADGNTLVFTEGGEINFIATDGKIATLGTTTDEATAETVIGLLKALKAKDYATETTLDTLKTFLEVLGTTDDADTLATMVGLLKNLKGKDFATETTLEAARALLEAIKGTDGVKKIVDKVDIKVADGDNVALGSTSDTSANTTVIGRLEKLIADLSALSATKTLADLETAIEGVTDSIESMQYGGLPVSEMRTDVVSTSTTPAEAKGGVTAWSGQRIIHILNQGSVNIEVLTDDEATYGQIVFPGDVYQDVVDGVIYVMSASAGSARVTEKRYASS</sequence>
<dbReference type="AlphaFoldDB" id="A0A7C1CU94"/>
<dbReference type="EMBL" id="DSBT01000212">
    <property type="protein sequence ID" value="HDP78034.1"/>
    <property type="molecule type" value="Genomic_DNA"/>
</dbReference>
<evidence type="ECO:0000313" key="1">
    <source>
        <dbReference type="EMBL" id="HDP78034.1"/>
    </source>
</evidence>
<comment type="caution">
    <text evidence="1">The sequence shown here is derived from an EMBL/GenBank/DDBJ whole genome shotgun (WGS) entry which is preliminary data.</text>
</comment>